<dbReference type="AlphaFoldDB" id="X5E111"/>
<dbReference type="EMBL" id="FOHT01000011">
    <property type="protein sequence ID" value="SET35516.1"/>
    <property type="molecule type" value="Genomic_DNA"/>
</dbReference>
<dbReference type="OrthoDB" id="9803205at2"/>
<dbReference type="InterPro" id="IPR036612">
    <property type="entry name" value="KH_dom_type_1_sf"/>
</dbReference>
<dbReference type="InterPro" id="IPR022711">
    <property type="entry name" value="RNase_Y_N"/>
</dbReference>
<evidence type="ECO:0000256" key="2">
    <source>
        <dbReference type="ARBA" id="ARBA00022692"/>
    </source>
</evidence>
<keyword evidence="11" id="KW-0175">Coiled coil</keyword>
<dbReference type="FunFam" id="1.10.3210.10:FF:000013">
    <property type="entry name" value="Ribonuclease Y"/>
    <property type="match status" value="1"/>
</dbReference>
<evidence type="ECO:0000256" key="8">
    <source>
        <dbReference type="ARBA" id="ARBA00023136"/>
    </source>
</evidence>
<dbReference type="CDD" id="cd00077">
    <property type="entry name" value="HDc"/>
    <property type="match status" value="1"/>
</dbReference>
<dbReference type="Gene3D" id="1.10.3210.10">
    <property type="entry name" value="Hypothetical protein af1432"/>
    <property type="match status" value="1"/>
</dbReference>
<dbReference type="SUPFAM" id="SSF109604">
    <property type="entry name" value="HD-domain/PDEase-like"/>
    <property type="match status" value="1"/>
</dbReference>
<dbReference type="PANTHER" id="PTHR12826:SF15">
    <property type="entry name" value="RIBONUCLEASE Y"/>
    <property type="match status" value="1"/>
</dbReference>
<dbReference type="InterPro" id="IPR006675">
    <property type="entry name" value="HDIG_dom"/>
</dbReference>
<keyword evidence="6 9" id="KW-0694">RNA-binding</keyword>
<dbReference type="EC" id="3.1.-.-" evidence="9 10"/>
<dbReference type="InterPro" id="IPR004087">
    <property type="entry name" value="KH_dom"/>
</dbReference>
<evidence type="ECO:0000256" key="5">
    <source>
        <dbReference type="ARBA" id="ARBA00022801"/>
    </source>
</evidence>
<protein>
    <recommendedName>
        <fullName evidence="9 10">Ribonuclease Y</fullName>
        <shortName evidence="9">RNase Y</shortName>
        <ecNumber evidence="9 10">3.1.-.-</ecNumber>
    </recommendedName>
</protein>
<dbReference type="KEGG" id="dori:FH5T_20290"/>
<dbReference type="InterPro" id="IPR017705">
    <property type="entry name" value="Ribonuclease_Y"/>
</dbReference>
<keyword evidence="8" id="KW-0472">Membrane</keyword>
<dbReference type="InterPro" id="IPR004088">
    <property type="entry name" value="KH_dom_type_1"/>
</dbReference>
<evidence type="ECO:0000256" key="4">
    <source>
        <dbReference type="ARBA" id="ARBA00022759"/>
    </source>
</evidence>
<keyword evidence="3 9" id="KW-0540">Nuclease</keyword>
<dbReference type="GO" id="GO:0004521">
    <property type="term" value="F:RNA endonuclease activity"/>
    <property type="evidence" value="ECO:0007669"/>
    <property type="project" value="UniProtKB-UniRule"/>
</dbReference>
<evidence type="ECO:0000313" key="14">
    <source>
        <dbReference type="EMBL" id="SET35516.1"/>
    </source>
</evidence>
<dbReference type="GO" id="GO:0016787">
    <property type="term" value="F:hydrolase activity"/>
    <property type="evidence" value="ECO:0007669"/>
    <property type="project" value="UniProtKB-KW"/>
</dbReference>
<evidence type="ECO:0000256" key="3">
    <source>
        <dbReference type="ARBA" id="ARBA00022722"/>
    </source>
</evidence>
<dbReference type="PROSITE" id="PS51831">
    <property type="entry name" value="HD"/>
    <property type="match status" value="1"/>
</dbReference>
<dbReference type="eggNOG" id="COG1418">
    <property type="taxonomic scope" value="Bacteria"/>
</dbReference>
<comment type="function">
    <text evidence="9">Endoribonuclease that initiates mRNA decay.</text>
</comment>
<accession>X5E111</accession>
<dbReference type="RefSeq" id="WP_038562562.1">
    <property type="nucleotide sequence ID" value="NZ_FOHT01000011.1"/>
</dbReference>
<reference evidence="13 15" key="1">
    <citation type="submission" date="2014-03" db="EMBL/GenBank/DDBJ databases">
        <title>Complete genome sequence of a deeply braunched marine Bacteroidia bacterium Draconibacterium orientale type strain FH5T.</title>
        <authorList>
            <person name="Li X."/>
            <person name="Wang X."/>
            <person name="Xie Z."/>
            <person name="Du Z."/>
            <person name="Chen G."/>
        </authorList>
    </citation>
    <scope>NUCLEOTIDE SEQUENCE [LARGE SCALE GENOMIC DNA]</scope>
    <source>
        <strain evidence="13 15">FH5</strain>
    </source>
</reference>
<sequence>MEIIIGVAAGFIVGGALAYLIWDKALKAKKNRIIGEGKAEAEVIKKDKILQAKEKFLQLKSEHEKYINEKNSQLAKEENKYKQRETTLNQRRDELNRKTKEFETTRREVEAIRENLNTQLQRVEHKSEELDKVHRQHLEKLEQISGLSADDAKEQLVESLQEEAKTEAVAYINEIMEEAKQTANKEAKKIVVKSIQRVATETAIENAVTIFHIESDEIKGRIIGREGRNIRALEAATGVEIVVDDTPEAIVLSAFDPVRREIARLALHQLVTDGRIHPARIEEVVQKVKKQIDEEVIETGKRTAIDLGIHGLHPELIRLVGKMKYRSSYGQNLLQHSREVANLCATMASELGLNPKKAKRAGLLHDIGKVPDDEPELPHAVLGMKLAEKYKEKPDICNAIGAHHDEVEMQSLFAPIVQVCDAISGARPGARREVVESYIKRLKDLEDLALSYPGVLKTYAIQAGRELRVIVGSEKLTDQDTEQLSYDISKRIQDEMTYPGQIKITVIRETRAVSYAK</sequence>
<reference evidence="14 16" key="2">
    <citation type="submission" date="2016-10" db="EMBL/GenBank/DDBJ databases">
        <authorList>
            <person name="de Groot N.N."/>
        </authorList>
    </citation>
    <scope>NUCLEOTIDE SEQUENCE [LARGE SCALE GENOMIC DNA]</scope>
    <source>
        <strain evidence="14 16">DSM 25947</strain>
    </source>
</reference>
<dbReference type="NCBIfam" id="TIGR00277">
    <property type="entry name" value="HDIG"/>
    <property type="match status" value="1"/>
</dbReference>
<evidence type="ECO:0000256" key="11">
    <source>
        <dbReference type="SAM" id="Coils"/>
    </source>
</evidence>
<evidence type="ECO:0000256" key="6">
    <source>
        <dbReference type="ARBA" id="ARBA00022884"/>
    </source>
</evidence>
<dbReference type="GO" id="GO:0006402">
    <property type="term" value="P:mRNA catabolic process"/>
    <property type="evidence" value="ECO:0007669"/>
    <property type="project" value="UniProtKB-UniRule"/>
</dbReference>
<evidence type="ECO:0000256" key="7">
    <source>
        <dbReference type="ARBA" id="ARBA00022989"/>
    </source>
</evidence>
<evidence type="ECO:0000259" key="12">
    <source>
        <dbReference type="PROSITE" id="PS51831"/>
    </source>
</evidence>
<dbReference type="InterPro" id="IPR006674">
    <property type="entry name" value="HD_domain"/>
</dbReference>
<dbReference type="HOGENOM" id="CLU_028328_1_0_10"/>
<dbReference type="Proteomes" id="UP000181981">
    <property type="component" value="Unassembled WGS sequence"/>
</dbReference>
<gene>
    <name evidence="9" type="primary">rny</name>
    <name evidence="13" type="ORF">FH5T_20290</name>
    <name evidence="14" type="ORF">SAMN05444285_11154</name>
</gene>
<dbReference type="GO" id="GO:0003723">
    <property type="term" value="F:RNA binding"/>
    <property type="evidence" value="ECO:0007669"/>
    <property type="project" value="UniProtKB-UniRule"/>
</dbReference>
<keyword evidence="2" id="KW-0812">Transmembrane</keyword>
<dbReference type="HAMAP" id="MF_00335">
    <property type="entry name" value="RNase_Y"/>
    <property type="match status" value="1"/>
</dbReference>
<organism evidence="14 16">
    <name type="scientific">Draconibacterium orientale</name>
    <dbReference type="NCBI Taxonomy" id="1168034"/>
    <lineage>
        <taxon>Bacteria</taxon>
        <taxon>Pseudomonadati</taxon>
        <taxon>Bacteroidota</taxon>
        <taxon>Bacteroidia</taxon>
        <taxon>Marinilabiliales</taxon>
        <taxon>Prolixibacteraceae</taxon>
        <taxon>Draconibacterium</taxon>
    </lineage>
</organism>
<dbReference type="Proteomes" id="UP000023772">
    <property type="component" value="Chromosome"/>
</dbReference>
<dbReference type="PANTHER" id="PTHR12826">
    <property type="entry name" value="RIBONUCLEASE Y"/>
    <property type="match status" value="1"/>
</dbReference>
<dbReference type="PROSITE" id="PS50084">
    <property type="entry name" value="KH_TYPE_1"/>
    <property type="match status" value="1"/>
</dbReference>
<name>X5E111_9BACT</name>
<dbReference type="SMART" id="SM00322">
    <property type="entry name" value="KH"/>
    <property type="match status" value="1"/>
</dbReference>
<keyword evidence="1" id="KW-1003">Cell membrane</keyword>
<dbReference type="Pfam" id="PF00013">
    <property type="entry name" value="KH_1"/>
    <property type="match status" value="1"/>
</dbReference>
<comment type="similarity">
    <text evidence="9">Belongs to the RNase Y family.</text>
</comment>
<keyword evidence="5 9" id="KW-0378">Hydrolase</keyword>
<dbReference type="NCBIfam" id="TIGR03319">
    <property type="entry name" value="RNase_Y"/>
    <property type="match status" value="1"/>
</dbReference>
<evidence type="ECO:0000313" key="13">
    <source>
        <dbReference type="EMBL" id="AHW61170.1"/>
    </source>
</evidence>
<keyword evidence="7" id="KW-1133">Transmembrane helix</keyword>
<keyword evidence="4 9" id="KW-0255">Endonuclease</keyword>
<evidence type="ECO:0000256" key="1">
    <source>
        <dbReference type="ARBA" id="ARBA00022475"/>
    </source>
</evidence>
<feature type="coiled-coil region" evidence="11">
    <location>
        <begin position="49"/>
        <end position="133"/>
    </location>
</feature>
<proteinExistence type="inferred from homology"/>
<dbReference type="GO" id="GO:0005886">
    <property type="term" value="C:plasma membrane"/>
    <property type="evidence" value="ECO:0007669"/>
    <property type="project" value="UniProtKB-UniRule"/>
</dbReference>
<evidence type="ECO:0000256" key="10">
    <source>
        <dbReference type="NCBIfam" id="TIGR03319"/>
    </source>
</evidence>
<dbReference type="SUPFAM" id="SSF54791">
    <property type="entry name" value="Eukaryotic type KH-domain (KH-domain type I)"/>
    <property type="match status" value="1"/>
</dbReference>
<dbReference type="Gene3D" id="3.30.1370.10">
    <property type="entry name" value="K Homology domain, type 1"/>
    <property type="match status" value="1"/>
</dbReference>
<dbReference type="STRING" id="1168034.FH5T_20290"/>
<evidence type="ECO:0000313" key="16">
    <source>
        <dbReference type="Proteomes" id="UP000181981"/>
    </source>
</evidence>
<dbReference type="EMBL" id="CP007451">
    <property type="protein sequence ID" value="AHW61170.1"/>
    <property type="molecule type" value="Genomic_DNA"/>
</dbReference>
<keyword evidence="15" id="KW-1185">Reference proteome</keyword>
<evidence type="ECO:0000313" key="15">
    <source>
        <dbReference type="Proteomes" id="UP000023772"/>
    </source>
</evidence>
<dbReference type="Pfam" id="PF01966">
    <property type="entry name" value="HD"/>
    <property type="match status" value="1"/>
</dbReference>
<dbReference type="SMART" id="SM00471">
    <property type="entry name" value="HDc"/>
    <property type="match status" value="1"/>
</dbReference>
<dbReference type="InterPro" id="IPR003607">
    <property type="entry name" value="HD/PDEase_dom"/>
</dbReference>
<feature type="domain" description="HD" evidence="12">
    <location>
        <begin position="333"/>
        <end position="426"/>
    </location>
</feature>
<evidence type="ECO:0000256" key="9">
    <source>
        <dbReference type="HAMAP-Rule" id="MF_00335"/>
    </source>
</evidence>
<dbReference type="CDD" id="cd22431">
    <property type="entry name" value="KH-I_RNaseY"/>
    <property type="match status" value="1"/>
</dbReference>
<dbReference type="Pfam" id="PF12072">
    <property type="entry name" value="RNase_Y_N"/>
    <property type="match status" value="1"/>
</dbReference>